<dbReference type="Proteomes" id="UP000615026">
    <property type="component" value="Unassembled WGS sequence"/>
</dbReference>
<gene>
    <name evidence="1" type="ORF">IQ260_16430</name>
</gene>
<reference evidence="1" key="1">
    <citation type="submission" date="2020-10" db="EMBL/GenBank/DDBJ databases">
        <authorList>
            <person name="Castelo-Branco R."/>
            <person name="Eusebio N."/>
            <person name="Adriana R."/>
            <person name="Vieira A."/>
            <person name="Brugerolle De Fraissinette N."/>
            <person name="Rezende De Castro R."/>
            <person name="Schneider M.P."/>
            <person name="Vasconcelos V."/>
            <person name="Leao P.N."/>
        </authorList>
    </citation>
    <scope>NUCLEOTIDE SEQUENCE</scope>
    <source>
        <strain evidence="1">LEGE 11479</strain>
    </source>
</reference>
<protein>
    <submittedName>
        <fullName evidence="1">Uncharacterized protein</fullName>
    </submittedName>
</protein>
<organism evidence="1 2">
    <name type="scientific">Leptolyngbya cf. ectocarpi LEGE 11479</name>
    <dbReference type="NCBI Taxonomy" id="1828722"/>
    <lineage>
        <taxon>Bacteria</taxon>
        <taxon>Bacillati</taxon>
        <taxon>Cyanobacteriota</taxon>
        <taxon>Cyanophyceae</taxon>
        <taxon>Leptolyngbyales</taxon>
        <taxon>Leptolyngbyaceae</taxon>
        <taxon>Leptolyngbya group</taxon>
        <taxon>Leptolyngbya</taxon>
    </lineage>
</organism>
<keyword evidence="2" id="KW-1185">Reference proteome</keyword>
<evidence type="ECO:0000313" key="2">
    <source>
        <dbReference type="Proteomes" id="UP000615026"/>
    </source>
</evidence>
<proteinExistence type="predicted"/>
<evidence type="ECO:0000313" key="1">
    <source>
        <dbReference type="EMBL" id="MBE9068239.1"/>
    </source>
</evidence>
<comment type="caution">
    <text evidence="1">The sequence shown here is derived from an EMBL/GenBank/DDBJ whole genome shotgun (WGS) entry which is preliminary data.</text>
</comment>
<sequence>MAANLEKMLQFIDEYQQQHPQKSSIQIVRSLRAYTRASYANKFWEIVAGSNPDFIKGELDDQTVVLMEQSIDFAHFMAALSDQTWGGNLQSTLSDGILWLSSKLVTGRGYDSREYTAAIGDTAQPIEVYLDKYGRQTYQPDQLTDLLHKFASDQDYASDLVAFAVGRLLYKNPALSVKAAILEASGFNYADTVRHYLTKMFDAQMSPKGDIVNGADVRTRIYERIRAYLLIKRDVISGSVFRRTYRKRIRPALINQASDHFIRHLQQALVSSHP</sequence>
<accession>A0A928ZVI4</accession>
<name>A0A928ZVI4_LEPEC</name>
<dbReference type="AlphaFoldDB" id="A0A928ZVI4"/>
<dbReference type="RefSeq" id="WP_193994186.1">
    <property type="nucleotide sequence ID" value="NZ_JADEXP010000151.1"/>
</dbReference>
<dbReference type="EMBL" id="JADEXP010000151">
    <property type="protein sequence ID" value="MBE9068239.1"/>
    <property type="molecule type" value="Genomic_DNA"/>
</dbReference>